<evidence type="ECO:0000313" key="4">
    <source>
        <dbReference type="EMBL" id="AIA85033.1"/>
    </source>
</evidence>
<dbReference type="InterPro" id="IPR001296">
    <property type="entry name" value="Glyco_trans_1"/>
</dbReference>
<feature type="non-terminal residue" evidence="4">
    <location>
        <position position="1"/>
    </location>
</feature>
<name>A0A060BLD1_9BACL</name>
<dbReference type="GO" id="GO:0016757">
    <property type="term" value="F:glycosyltransferase activity"/>
    <property type="evidence" value="ECO:0007669"/>
    <property type="project" value="InterPro"/>
</dbReference>
<dbReference type="GO" id="GO:0009103">
    <property type="term" value="P:lipopolysaccharide biosynthetic process"/>
    <property type="evidence" value="ECO:0007669"/>
    <property type="project" value="TreeGrafter"/>
</dbReference>
<evidence type="ECO:0000259" key="3">
    <source>
        <dbReference type="Pfam" id="PF00534"/>
    </source>
</evidence>
<reference evidence="4" key="1">
    <citation type="journal article" date="2013" name="Environ. Microbiol.">
        <title>Seasonally variable intestinal metagenomes of the red palm weevil (Rhynchophorus ferrugineus).</title>
        <authorList>
            <person name="Jia S."/>
            <person name="Zhang X."/>
            <person name="Zhang G."/>
            <person name="Yin A."/>
            <person name="Zhang S."/>
            <person name="Li F."/>
            <person name="Wang L."/>
            <person name="Zhao D."/>
            <person name="Yun Q."/>
            <person name="Tala"/>
            <person name="Wang J."/>
            <person name="Sun G."/>
            <person name="Baabdullah M."/>
            <person name="Yu X."/>
            <person name="Hu S."/>
            <person name="Al-Mssallem I.S."/>
            <person name="Yu J."/>
        </authorList>
    </citation>
    <scope>NUCLEOTIDE SEQUENCE</scope>
</reference>
<dbReference type="CDD" id="cd03801">
    <property type="entry name" value="GT4_PimA-like"/>
    <property type="match status" value="1"/>
</dbReference>
<accession>A0A060BLD1</accession>
<dbReference type="Gene3D" id="3.40.50.2000">
    <property type="entry name" value="Glycogen Phosphorylase B"/>
    <property type="match status" value="1"/>
</dbReference>
<dbReference type="EMBL" id="KF117775">
    <property type="protein sequence ID" value="AIA85033.1"/>
    <property type="molecule type" value="Genomic_DNA"/>
</dbReference>
<sequence>DYDQKPSQKVLARYDDDWVNFLFVGRVAPNKKQEDVIRAFAWYKKHRNSKSRLFLVGNDGMTRYTDRLRRYIELLDVSDVIFPGHIKFNEILAYYHLADLFLCMSEHEGFCVPLLEAMHFHIPILAPGHQRRTLHPCPGTGVLLPDGDPSPPRWPRNGSLRLRAARP</sequence>
<evidence type="ECO:0000256" key="2">
    <source>
        <dbReference type="SAM" id="MobiDB-lite"/>
    </source>
</evidence>
<keyword evidence="1" id="KW-0808">Transferase</keyword>
<dbReference type="SUPFAM" id="SSF53756">
    <property type="entry name" value="UDP-Glycosyltransferase/glycogen phosphorylase"/>
    <property type="match status" value="1"/>
</dbReference>
<dbReference type="PANTHER" id="PTHR46401">
    <property type="entry name" value="GLYCOSYLTRANSFERASE WBBK-RELATED"/>
    <property type="match status" value="1"/>
</dbReference>
<feature type="non-terminal residue" evidence="4">
    <location>
        <position position="167"/>
    </location>
</feature>
<protein>
    <submittedName>
        <fullName evidence="4">Glycos_transf_1</fullName>
    </submittedName>
</protein>
<feature type="domain" description="Glycosyl transferase family 1" evidence="3">
    <location>
        <begin position="14"/>
        <end position="126"/>
    </location>
</feature>
<evidence type="ECO:0000256" key="1">
    <source>
        <dbReference type="ARBA" id="ARBA00022679"/>
    </source>
</evidence>
<dbReference type="Pfam" id="PF00534">
    <property type="entry name" value="Glycos_transf_1"/>
    <property type="match status" value="1"/>
</dbReference>
<organism evidence="4">
    <name type="scientific">uncultured Aneurinibacillus sp</name>
    <dbReference type="NCBI Taxonomy" id="931996"/>
    <lineage>
        <taxon>Bacteria</taxon>
        <taxon>Bacillati</taxon>
        <taxon>Bacillota</taxon>
        <taxon>Bacilli</taxon>
        <taxon>Bacillales</taxon>
        <taxon>Paenibacillaceae</taxon>
        <taxon>Aneurinibacillus group</taxon>
        <taxon>Aneurinibacillus</taxon>
        <taxon>environmental samples</taxon>
    </lineage>
</organism>
<dbReference type="PANTHER" id="PTHR46401:SF2">
    <property type="entry name" value="GLYCOSYLTRANSFERASE WBBK-RELATED"/>
    <property type="match status" value="1"/>
</dbReference>
<feature type="region of interest" description="Disordered" evidence="2">
    <location>
        <begin position="137"/>
        <end position="167"/>
    </location>
</feature>
<dbReference type="AlphaFoldDB" id="A0A060BLD1"/>
<proteinExistence type="predicted"/>